<evidence type="ECO:0000256" key="4">
    <source>
        <dbReference type="ARBA" id="ARBA00022833"/>
    </source>
</evidence>
<dbReference type="CDD" id="cd07326">
    <property type="entry name" value="M56_BlaR1_MecR1_like"/>
    <property type="match status" value="1"/>
</dbReference>
<gene>
    <name evidence="9" type="ORF">AB0E65_20205</name>
</gene>
<feature type="transmembrane region" description="Helical" evidence="7">
    <location>
        <begin position="35"/>
        <end position="61"/>
    </location>
</feature>
<dbReference type="PANTHER" id="PTHR34978:SF3">
    <property type="entry name" value="SLR0241 PROTEIN"/>
    <property type="match status" value="1"/>
</dbReference>
<feature type="domain" description="Peptidase M48" evidence="8">
    <location>
        <begin position="143"/>
        <end position="195"/>
    </location>
</feature>
<dbReference type="InterPro" id="IPR052173">
    <property type="entry name" value="Beta-lactam_resp_regulator"/>
</dbReference>
<evidence type="ECO:0000256" key="1">
    <source>
        <dbReference type="ARBA" id="ARBA00022670"/>
    </source>
</evidence>
<dbReference type="RefSeq" id="WP_108957194.1">
    <property type="nucleotide sequence ID" value="NZ_BEVZ01000012.1"/>
</dbReference>
<keyword evidence="4 6" id="KW-0862">Zinc</keyword>
<keyword evidence="1 6" id="KW-0645">Protease</keyword>
<evidence type="ECO:0000256" key="6">
    <source>
        <dbReference type="RuleBase" id="RU003983"/>
    </source>
</evidence>
<evidence type="ECO:0000256" key="5">
    <source>
        <dbReference type="ARBA" id="ARBA00023049"/>
    </source>
</evidence>
<dbReference type="InterPro" id="IPR001915">
    <property type="entry name" value="Peptidase_M48"/>
</dbReference>
<feature type="transmembrane region" description="Helical" evidence="7">
    <location>
        <begin position="286"/>
        <end position="311"/>
    </location>
</feature>
<keyword evidence="3 6" id="KW-0378">Hydrolase</keyword>
<evidence type="ECO:0000259" key="8">
    <source>
        <dbReference type="Pfam" id="PF01435"/>
    </source>
</evidence>
<comment type="similarity">
    <text evidence="6">Belongs to the peptidase M48 family.</text>
</comment>
<evidence type="ECO:0000256" key="7">
    <source>
        <dbReference type="SAM" id="Phobius"/>
    </source>
</evidence>
<keyword evidence="7" id="KW-0812">Transmembrane</keyword>
<evidence type="ECO:0000256" key="3">
    <source>
        <dbReference type="ARBA" id="ARBA00022801"/>
    </source>
</evidence>
<accession>A0ABV2YLA4</accession>
<sequence length="314" mass="33192">MMVPAALLLLGALTAVVAPRLLARADVDREPVVALWVWQCVVAAVLLCFALSMTLSAAAAWQAVRGRVFAPAPSDVVDVYVPGGVAGPWAAATAVALAAGALWTGAMLAREVVRARSRLRRERAALLERAPALPGEAAAGEGLVVLEGDRPDAWWLPGPTPRLVITTAALRRLGEREVDAVLAHEQGHARARHDWLLHCSSALAEGFPRVPVFSAFRDEIHRLVELAADDSASRRHGRLAVALALVGLNEDRGVFGPTPSAGQDDVPRRVHRLITPPRRLSPVRRLGLTAAGALVPAVPLLIAFAPGLGVLHLG</sequence>
<keyword evidence="10" id="KW-1185">Reference proteome</keyword>
<comment type="cofactor">
    <cofactor evidence="6">
        <name>Zn(2+)</name>
        <dbReference type="ChEBI" id="CHEBI:29105"/>
    </cofactor>
    <text evidence="6">Binds 1 zinc ion per subunit.</text>
</comment>
<dbReference type="EMBL" id="JBEZUR010000034">
    <property type="protein sequence ID" value="MEU3556510.1"/>
    <property type="molecule type" value="Genomic_DNA"/>
</dbReference>
<dbReference type="Gene3D" id="3.30.2010.10">
    <property type="entry name" value="Metalloproteases ('zincins'), catalytic domain"/>
    <property type="match status" value="1"/>
</dbReference>
<evidence type="ECO:0000313" key="9">
    <source>
        <dbReference type="EMBL" id="MEU3556510.1"/>
    </source>
</evidence>
<keyword evidence="5 6" id="KW-0482">Metalloprotease</keyword>
<proteinExistence type="inferred from homology"/>
<reference evidence="9 10" key="1">
    <citation type="submission" date="2024-06" db="EMBL/GenBank/DDBJ databases">
        <title>The Natural Products Discovery Center: Release of the First 8490 Sequenced Strains for Exploring Actinobacteria Biosynthetic Diversity.</title>
        <authorList>
            <person name="Kalkreuter E."/>
            <person name="Kautsar S.A."/>
            <person name="Yang D."/>
            <person name="Bader C.D."/>
            <person name="Teijaro C.N."/>
            <person name="Fluegel L."/>
            <person name="Davis C.M."/>
            <person name="Simpson J.R."/>
            <person name="Lauterbach L."/>
            <person name="Steele A.D."/>
            <person name="Gui C."/>
            <person name="Meng S."/>
            <person name="Li G."/>
            <person name="Viehrig K."/>
            <person name="Ye F."/>
            <person name="Su P."/>
            <person name="Kiefer A.F."/>
            <person name="Nichols A."/>
            <person name="Cepeda A.J."/>
            <person name="Yan W."/>
            <person name="Fan B."/>
            <person name="Jiang Y."/>
            <person name="Adhikari A."/>
            <person name="Zheng C.-J."/>
            <person name="Schuster L."/>
            <person name="Cowan T.M."/>
            <person name="Smanski M.J."/>
            <person name="Chevrette M.G."/>
            <person name="De Carvalho L.P.S."/>
            <person name="Shen B."/>
        </authorList>
    </citation>
    <scope>NUCLEOTIDE SEQUENCE [LARGE SCALE GENOMIC DNA]</scope>
    <source>
        <strain evidence="9 10">NPDC038104</strain>
    </source>
</reference>
<dbReference type="PANTHER" id="PTHR34978">
    <property type="entry name" value="POSSIBLE SENSOR-TRANSDUCER PROTEIN BLAR"/>
    <property type="match status" value="1"/>
</dbReference>
<comment type="caution">
    <text evidence="9">The sequence shown here is derived from an EMBL/GenBank/DDBJ whole genome shotgun (WGS) entry which is preliminary data.</text>
</comment>
<evidence type="ECO:0000313" key="10">
    <source>
        <dbReference type="Proteomes" id="UP001550850"/>
    </source>
</evidence>
<protein>
    <submittedName>
        <fullName evidence="9">M56 family metallopeptidase</fullName>
    </submittedName>
</protein>
<evidence type="ECO:0000256" key="2">
    <source>
        <dbReference type="ARBA" id="ARBA00022723"/>
    </source>
</evidence>
<name>A0ABV2YLA4_9ACTN</name>
<keyword evidence="7" id="KW-1133">Transmembrane helix</keyword>
<organism evidence="9 10">
    <name type="scientific">Streptomyces fragilis</name>
    <dbReference type="NCBI Taxonomy" id="67301"/>
    <lineage>
        <taxon>Bacteria</taxon>
        <taxon>Bacillati</taxon>
        <taxon>Actinomycetota</taxon>
        <taxon>Actinomycetes</taxon>
        <taxon>Kitasatosporales</taxon>
        <taxon>Streptomycetaceae</taxon>
        <taxon>Streptomyces</taxon>
    </lineage>
</organism>
<dbReference type="Proteomes" id="UP001550850">
    <property type="component" value="Unassembled WGS sequence"/>
</dbReference>
<keyword evidence="7" id="KW-0472">Membrane</keyword>
<dbReference type="Pfam" id="PF01435">
    <property type="entry name" value="Peptidase_M48"/>
    <property type="match status" value="1"/>
</dbReference>
<keyword evidence="2" id="KW-0479">Metal-binding</keyword>